<dbReference type="EMBL" id="AEUN01000475">
    <property type="protein sequence ID" value="EHJ07388.1"/>
    <property type="molecule type" value="Genomic_DNA"/>
</dbReference>
<dbReference type="GO" id="GO:0003677">
    <property type="term" value="F:DNA binding"/>
    <property type="evidence" value="ECO:0007669"/>
    <property type="project" value="InterPro"/>
</dbReference>
<keyword evidence="2" id="KW-1185">Reference proteome</keyword>
<protein>
    <recommendedName>
        <fullName evidence="3">Transcriptional regulator</fullName>
    </recommendedName>
</protein>
<dbReference type="Gene3D" id="1.20.58.1000">
    <property type="entry name" value="Metal-sensitive repressor, helix protomer"/>
    <property type="match status" value="1"/>
</dbReference>
<dbReference type="PANTHER" id="PTHR33677">
    <property type="entry name" value="TRANSCRIPTIONAL REPRESSOR FRMR-RELATED"/>
    <property type="match status" value="1"/>
</dbReference>
<organism evidence="1 2">
    <name type="scientific">Staphylococcus simiae CCM 7213 = CCUG 51256</name>
    <dbReference type="NCBI Taxonomy" id="911238"/>
    <lineage>
        <taxon>Bacteria</taxon>
        <taxon>Bacillati</taxon>
        <taxon>Bacillota</taxon>
        <taxon>Bacilli</taxon>
        <taxon>Bacillales</taxon>
        <taxon>Staphylococcaceae</taxon>
        <taxon>Staphylococcus</taxon>
    </lineage>
</organism>
<sequence>MEALKERDALLNRLKRLEGQVRGLQSMVREDRYCIDILTQIAAIQAALKQVGFKITEKHISHCVSDAIQRNEGQESIEELMAVLKQFSK</sequence>
<dbReference type="PANTHER" id="PTHR33677:SF3">
    <property type="entry name" value="COPPER-SENSING TRANSCRIPTIONAL REPRESSOR RICR"/>
    <property type="match status" value="1"/>
</dbReference>
<dbReference type="PATRIC" id="fig|911238.3.peg.1628"/>
<reference evidence="1 2" key="1">
    <citation type="journal article" date="2012" name="BMC Genomics">
        <title>Comparative genomic analysis of the genus Staphylococcus including Staphylococcus aureus and its newly described sister species Staphylococcus simiae.</title>
        <authorList>
            <person name="Suzuki H."/>
            <person name="Lefebure T."/>
            <person name="Pavinski Bitar P."/>
            <person name="Stanhope M.J."/>
        </authorList>
    </citation>
    <scope>NUCLEOTIDE SEQUENCE [LARGE SCALE GENOMIC DNA]</scope>
    <source>
        <strain evidence="1 2">CCM 7213</strain>
    </source>
</reference>
<comment type="caution">
    <text evidence="1">The sequence shown here is derived from an EMBL/GenBank/DDBJ whole genome shotgun (WGS) entry which is preliminary data.</text>
</comment>
<name>G5JK58_9STAP</name>
<evidence type="ECO:0000313" key="1">
    <source>
        <dbReference type="EMBL" id="EHJ07388.1"/>
    </source>
</evidence>
<dbReference type="Proteomes" id="UP000005413">
    <property type="component" value="Unassembled WGS sequence"/>
</dbReference>
<dbReference type="InterPro" id="IPR003735">
    <property type="entry name" value="Metal_Tscrpt_repr"/>
</dbReference>
<gene>
    <name evidence="1" type="ORF">SS7213T_09349</name>
</gene>
<dbReference type="Pfam" id="PF02583">
    <property type="entry name" value="Trns_repr_metal"/>
    <property type="match status" value="1"/>
</dbReference>
<dbReference type="GO" id="GO:0046872">
    <property type="term" value="F:metal ion binding"/>
    <property type="evidence" value="ECO:0007669"/>
    <property type="project" value="InterPro"/>
</dbReference>
<dbReference type="AlphaFoldDB" id="G5JK58"/>
<dbReference type="InterPro" id="IPR038390">
    <property type="entry name" value="Metal_Tscrpt_repr_sf"/>
</dbReference>
<dbReference type="GO" id="GO:0045892">
    <property type="term" value="P:negative regulation of DNA-templated transcription"/>
    <property type="evidence" value="ECO:0007669"/>
    <property type="project" value="UniProtKB-ARBA"/>
</dbReference>
<dbReference type="RefSeq" id="WP_002464561.1">
    <property type="nucleotide sequence ID" value="NZ_AEUN01000475.1"/>
</dbReference>
<evidence type="ECO:0000313" key="2">
    <source>
        <dbReference type="Proteomes" id="UP000005413"/>
    </source>
</evidence>
<evidence type="ECO:0008006" key="3">
    <source>
        <dbReference type="Google" id="ProtNLM"/>
    </source>
</evidence>
<accession>G5JK58</accession>
<proteinExistence type="predicted"/>